<proteinExistence type="predicted"/>
<organism evidence="1 2">
    <name type="scientific">Paraphoma chrysanthemicola</name>
    <dbReference type="NCBI Taxonomy" id="798071"/>
    <lineage>
        <taxon>Eukaryota</taxon>
        <taxon>Fungi</taxon>
        <taxon>Dikarya</taxon>
        <taxon>Ascomycota</taxon>
        <taxon>Pezizomycotina</taxon>
        <taxon>Dothideomycetes</taxon>
        <taxon>Pleosporomycetidae</taxon>
        <taxon>Pleosporales</taxon>
        <taxon>Pleosporineae</taxon>
        <taxon>Phaeosphaeriaceae</taxon>
        <taxon>Paraphoma</taxon>
    </lineage>
</organism>
<dbReference type="EMBL" id="JAGMVJ010000020">
    <property type="protein sequence ID" value="KAH7075061.1"/>
    <property type="molecule type" value="Genomic_DNA"/>
</dbReference>
<accession>A0A8K0QX50</accession>
<protein>
    <submittedName>
        <fullName evidence="1">Uncharacterized protein</fullName>
    </submittedName>
</protein>
<comment type="caution">
    <text evidence="1">The sequence shown here is derived from an EMBL/GenBank/DDBJ whole genome shotgun (WGS) entry which is preliminary data.</text>
</comment>
<dbReference type="InterPro" id="IPR025533">
    <property type="entry name" value="DUF4419"/>
</dbReference>
<evidence type="ECO:0000313" key="1">
    <source>
        <dbReference type="EMBL" id="KAH7075061.1"/>
    </source>
</evidence>
<dbReference type="Proteomes" id="UP000813461">
    <property type="component" value="Unassembled WGS sequence"/>
</dbReference>
<dbReference type="AlphaFoldDB" id="A0A8K0QX50"/>
<name>A0A8K0QX50_9PLEO</name>
<dbReference type="OrthoDB" id="9978173at2759"/>
<dbReference type="PANTHER" id="PTHR31252">
    <property type="entry name" value="DUF4419 DOMAIN-CONTAINING PROTEIN"/>
    <property type="match status" value="1"/>
</dbReference>
<dbReference type="Pfam" id="PF14388">
    <property type="entry name" value="DUF4419"/>
    <property type="match status" value="1"/>
</dbReference>
<gene>
    <name evidence="1" type="ORF">FB567DRAFT_536093</name>
</gene>
<reference evidence="1" key="1">
    <citation type="journal article" date="2021" name="Nat. Commun.">
        <title>Genetic determinants of endophytism in the Arabidopsis root mycobiome.</title>
        <authorList>
            <person name="Mesny F."/>
            <person name="Miyauchi S."/>
            <person name="Thiergart T."/>
            <person name="Pickel B."/>
            <person name="Atanasova L."/>
            <person name="Karlsson M."/>
            <person name="Huettel B."/>
            <person name="Barry K.W."/>
            <person name="Haridas S."/>
            <person name="Chen C."/>
            <person name="Bauer D."/>
            <person name="Andreopoulos W."/>
            <person name="Pangilinan J."/>
            <person name="LaButti K."/>
            <person name="Riley R."/>
            <person name="Lipzen A."/>
            <person name="Clum A."/>
            <person name="Drula E."/>
            <person name="Henrissat B."/>
            <person name="Kohler A."/>
            <person name="Grigoriev I.V."/>
            <person name="Martin F.M."/>
            <person name="Hacquard S."/>
        </authorList>
    </citation>
    <scope>NUCLEOTIDE SEQUENCE</scope>
    <source>
        <strain evidence="1">MPI-SDFR-AT-0120</strain>
    </source>
</reference>
<sequence length="394" mass="44375">MPVTVRPASHPAREVWTKPATTAQTLFEASCPHASRQSRRIVQSSFTDINSANICPSSNGLVMSVYEAYSQHHHLILRPEDIWLCILTQLSFHINAHAEHLRPLFVSHEGQKQLTVTDVGNIRTVDLGKLAVRLTHEMDKHLVDPTLHDWIMPSFTTTTNTDTITAAIIMMGSMQKYFGYLMGLICGIPSVTLLGEKADWIDLRRRIDKLPYFGDEPAHFAHLLSPILYYFIRTFDDANDAKVVDFWSKIADKQSNGSGPTYLSGWITAFCFWSSEGEVLYRENGGDGVLIDDTCYHRVDTKDIPNAYVSVPVTIDDNGVEISTRMVAGLVGMRVSSSGEKLDVSKGHMGWVRLPFQEPKWNDVEVVMGEETGLDSLQPVVGWWMYEVQDWVKE</sequence>
<evidence type="ECO:0000313" key="2">
    <source>
        <dbReference type="Proteomes" id="UP000813461"/>
    </source>
</evidence>
<keyword evidence="2" id="KW-1185">Reference proteome</keyword>
<dbReference type="PANTHER" id="PTHR31252:SF11">
    <property type="entry name" value="DUF4419 DOMAIN-CONTAINING PROTEIN"/>
    <property type="match status" value="1"/>
</dbReference>